<organism evidence="1">
    <name type="scientific">Lepeophtheirus salmonis</name>
    <name type="common">Salmon louse</name>
    <name type="synonym">Caligus salmonis</name>
    <dbReference type="NCBI Taxonomy" id="72036"/>
    <lineage>
        <taxon>Eukaryota</taxon>
        <taxon>Metazoa</taxon>
        <taxon>Ecdysozoa</taxon>
        <taxon>Arthropoda</taxon>
        <taxon>Crustacea</taxon>
        <taxon>Multicrustacea</taxon>
        <taxon>Hexanauplia</taxon>
        <taxon>Copepoda</taxon>
        <taxon>Siphonostomatoida</taxon>
        <taxon>Caligidae</taxon>
        <taxon>Lepeophtheirus</taxon>
    </lineage>
</organism>
<proteinExistence type="predicted"/>
<sequence>MIPWLPRISSHPKRGTACLSDKRRHNDLLY</sequence>
<name>A0A0K2UI82_LEPSM</name>
<protein>
    <submittedName>
        <fullName evidence="1">Uncharacterized protein</fullName>
    </submittedName>
</protein>
<dbReference type="AlphaFoldDB" id="A0A0K2UI82"/>
<reference evidence="1" key="1">
    <citation type="submission" date="2014-05" db="EMBL/GenBank/DDBJ databases">
        <authorList>
            <person name="Chronopoulou M."/>
        </authorList>
    </citation>
    <scope>NUCLEOTIDE SEQUENCE</scope>
    <source>
        <tissue evidence="1">Whole organism</tissue>
    </source>
</reference>
<accession>A0A0K2UI82</accession>
<evidence type="ECO:0000313" key="1">
    <source>
        <dbReference type="EMBL" id="CDW37933.1"/>
    </source>
</evidence>
<dbReference type="EMBL" id="HACA01020572">
    <property type="protein sequence ID" value="CDW37933.1"/>
    <property type="molecule type" value="Transcribed_RNA"/>
</dbReference>